<dbReference type="SFLD" id="SFLDS00029">
    <property type="entry name" value="Radical_SAM"/>
    <property type="match status" value="1"/>
</dbReference>
<dbReference type="SFLD" id="SFLDG01386">
    <property type="entry name" value="main_SPASM_domain-containing"/>
    <property type="match status" value="1"/>
</dbReference>
<evidence type="ECO:0000313" key="8">
    <source>
        <dbReference type="Proteomes" id="UP000003963"/>
    </source>
</evidence>
<evidence type="ECO:0000256" key="2">
    <source>
        <dbReference type="ARBA" id="ARBA00022723"/>
    </source>
</evidence>
<dbReference type="AlphaFoldDB" id="D9WQ10"/>
<keyword evidence="4" id="KW-0411">Iron-sulfur</keyword>
<keyword evidence="8" id="KW-1185">Reference proteome</keyword>
<evidence type="ECO:0000256" key="3">
    <source>
        <dbReference type="ARBA" id="ARBA00023004"/>
    </source>
</evidence>
<name>D9WQ10_9ACTN</name>
<dbReference type="InterPro" id="IPR007197">
    <property type="entry name" value="rSAM"/>
</dbReference>
<evidence type="ECO:0000259" key="6">
    <source>
        <dbReference type="PROSITE" id="PS51918"/>
    </source>
</evidence>
<feature type="region of interest" description="Disordered" evidence="5">
    <location>
        <begin position="271"/>
        <end position="302"/>
    </location>
</feature>
<dbReference type="Pfam" id="PF04055">
    <property type="entry name" value="Radical_SAM"/>
    <property type="match status" value="1"/>
</dbReference>
<keyword evidence="3" id="KW-0408">Iron</keyword>
<dbReference type="GO" id="GO:0046872">
    <property type="term" value="F:metal ion binding"/>
    <property type="evidence" value="ECO:0007669"/>
    <property type="project" value="UniProtKB-KW"/>
</dbReference>
<protein>
    <submittedName>
        <fullName evidence="7">Radical SAM</fullName>
    </submittedName>
</protein>
<evidence type="ECO:0000256" key="4">
    <source>
        <dbReference type="ARBA" id="ARBA00023014"/>
    </source>
</evidence>
<dbReference type="InterPro" id="IPR058240">
    <property type="entry name" value="rSAM_sf"/>
</dbReference>
<evidence type="ECO:0000256" key="1">
    <source>
        <dbReference type="ARBA" id="ARBA00022691"/>
    </source>
</evidence>
<dbReference type="GO" id="GO:0051536">
    <property type="term" value="F:iron-sulfur cluster binding"/>
    <property type="evidence" value="ECO:0007669"/>
    <property type="project" value="UniProtKB-KW"/>
</dbReference>
<reference evidence="7 8" key="1">
    <citation type="submission" date="2009-02" db="EMBL/GenBank/DDBJ databases">
        <title>Annotation of Streptomyces hygroscopicus strain ATCC 53653.</title>
        <authorList>
            <consortium name="The Broad Institute Genome Sequencing Platform"/>
            <consortium name="Broad Institute Microbial Sequencing Center"/>
            <person name="Fischbach M."/>
            <person name="Godfrey P."/>
            <person name="Ward D."/>
            <person name="Young S."/>
            <person name="Zeng Q."/>
            <person name="Koehrsen M."/>
            <person name="Alvarado L."/>
            <person name="Berlin A.M."/>
            <person name="Bochicchio J."/>
            <person name="Borenstein D."/>
            <person name="Chapman S.B."/>
            <person name="Chen Z."/>
            <person name="Engels R."/>
            <person name="Freedman E."/>
            <person name="Gellesch M."/>
            <person name="Goldberg J."/>
            <person name="Griggs A."/>
            <person name="Gujja S."/>
            <person name="Heilman E.R."/>
            <person name="Heiman D.I."/>
            <person name="Hepburn T.A."/>
            <person name="Howarth C."/>
            <person name="Jen D."/>
            <person name="Larson L."/>
            <person name="Lewis B."/>
            <person name="Mehta T."/>
            <person name="Park D."/>
            <person name="Pearson M."/>
            <person name="Richards J."/>
            <person name="Roberts A."/>
            <person name="Saif S."/>
            <person name="Shea T.D."/>
            <person name="Shenoy N."/>
            <person name="Sisk P."/>
            <person name="Stolte C."/>
            <person name="Sykes S.N."/>
            <person name="Thomson T."/>
            <person name="Walk T."/>
            <person name="White J."/>
            <person name="Yandava C."/>
            <person name="Straight P."/>
            <person name="Clardy J."/>
            <person name="Hung D."/>
            <person name="Kolter R."/>
            <person name="Mekalanos J."/>
            <person name="Walker S."/>
            <person name="Walsh C.T."/>
            <person name="Wieland-Brown L.C."/>
            <person name="Haas B."/>
            <person name="Nusbaum C."/>
            <person name="Birren B."/>
        </authorList>
    </citation>
    <scope>NUCLEOTIDE SEQUENCE [LARGE SCALE GENOMIC DNA]</scope>
    <source>
        <strain evidence="7 8">ATCC 53653</strain>
    </source>
</reference>
<keyword evidence="2" id="KW-0479">Metal-binding</keyword>
<dbReference type="InterPro" id="IPR050377">
    <property type="entry name" value="Radical_SAM_PqqE_MftC-like"/>
</dbReference>
<dbReference type="SFLD" id="SFLDG01067">
    <property type="entry name" value="SPASM/twitch_domain_containing"/>
    <property type="match status" value="1"/>
</dbReference>
<dbReference type="InterPro" id="IPR023885">
    <property type="entry name" value="4Fe4S-binding_SPASM_dom"/>
</dbReference>
<dbReference type="SFLD" id="SFLDF00365">
    <property type="entry name" value="thuricin_CD_(TrnCD-like)"/>
    <property type="match status" value="1"/>
</dbReference>
<dbReference type="PROSITE" id="PS51918">
    <property type="entry name" value="RADICAL_SAM"/>
    <property type="match status" value="1"/>
</dbReference>
<dbReference type="PANTHER" id="PTHR11228">
    <property type="entry name" value="RADICAL SAM DOMAIN PROTEIN"/>
    <property type="match status" value="1"/>
</dbReference>
<dbReference type="HOGENOM" id="CLU_080175_0_0_11"/>
<dbReference type="CDD" id="cd01335">
    <property type="entry name" value="Radical_SAM"/>
    <property type="match status" value="1"/>
</dbReference>
<sequence>MKPTRREGQTVTTIVAATPAKDTRFLWLDLTRKCQLQCGPCFNSSGPEGTHGTMARGDWLRVLAQAADCGVRRVQLIGGEPTLHPDGLDLAERALSLGLCVEVYSNLVHVTDDWWALLRRKGASLATSYYSDQADEHNAVTGRPSHARTLANVKKAVRLGVPLRVGIVATTATQRISEARRELEALGVKRISMDHVRPFGRGAHGQAPDASGLCGRCGSGRAAVGPDGSVSPCVFSAALLSVGNVRSTPLATILGSPTMAEVRASIHSAVAKGGGEDEDGCDPVGDGECSPGYPSSSCGPRN</sequence>
<dbReference type="GO" id="GO:0003824">
    <property type="term" value="F:catalytic activity"/>
    <property type="evidence" value="ECO:0007669"/>
    <property type="project" value="InterPro"/>
</dbReference>
<proteinExistence type="predicted"/>
<dbReference type="Pfam" id="PF13186">
    <property type="entry name" value="SPASM"/>
    <property type="match status" value="1"/>
</dbReference>
<dbReference type="Proteomes" id="UP000003963">
    <property type="component" value="Unassembled WGS sequence"/>
</dbReference>
<dbReference type="InterPro" id="IPR013785">
    <property type="entry name" value="Aldolase_TIM"/>
</dbReference>
<keyword evidence="1" id="KW-0949">S-adenosyl-L-methionine</keyword>
<evidence type="ECO:0000256" key="5">
    <source>
        <dbReference type="SAM" id="MobiDB-lite"/>
    </source>
</evidence>
<dbReference type="SFLD" id="SFLDG01216">
    <property type="entry name" value="thioether_bond_formation_requi"/>
    <property type="match status" value="1"/>
</dbReference>
<dbReference type="STRING" id="457427.SSOG_03728"/>
<feature type="domain" description="Radical SAM core" evidence="6">
    <location>
        <begin position="20"/>
        <end position="227"/>
    </location>
</feature>
<dbReference type="SUPFAM" id="SSF102114">
    <property type="entry name" value="Radical SAM enzymes"/>
    <property type="match status" value="1"/>
</dbReference>
<feature type="compositionally biased region" description="Low complexity" evidence="5">
    <location>
        <begin position="289"/>
        <end position="302"/>
    </location>
</feature>
<gene>
    <name evidence="7" type="ORF">SSOG_03728</name>
</gene>
<accession>D9WQ10</accession>
<dbReference type="EMBL" id="GG657754">
    <property type="protein sequence ID" value="EFL24014.1"/>
    <property type="molecule type" value="Genomic_DNA"/>
</dbReference>
<dbReference type="PANTHER" id="PTHR11228:SF7">
    <property type="entry name" value="PQQA PEPTIDE CYCLASE"/>
    <property type="match status" value="1"/>
</dbReference>
<evidence type="ECO:0000313" key="7">
    <source>
        <dbReference type="EMBL" id="EFL24014.1"/>
    </source>
</evidence>
<dbReference type="Gene3D" id="3.20.20.70">
    <property type="entry name" value="Aldolase class I"/>
    <property type="match status" value="1"/>
</dbReference>
<organism evidence="7 8">
    <name type="scientific">Streptomyces himastatinicus ATCC 53653</name>
    <dbReference type="NCBI Taxonomy" id="457427"/>
    <lineage>
        <taxon>Bacteria</taxon>
        <taxon>Bacillati</taxon>
        <taxon>Actinomycetota</taxon>
        <taxon>Actinomycetes</taxon>
        <taxon>Kitasatosporales</taxon>
        <taxon>Streptomycetaceae</taxon>
        <taxon>Streptomyces</taxon>
        <taxon>Streptomyces violaceusniger group</taxon>
    </lineage>
</organism>